<sequence length="105" mass="11879">MRLNQELEFELKIHKIVTAHNSPQIIDAGIEDQRSEHVDSRSRSTSNGKNNLEKSKEREITRESFAVVFSENQIHRSNDTTEIDQSSSGCSTEVEKGSEFGNKIS</sequence>
<dbReference type="Proteomes" id="UP001295469">
    <property type="component" value="Chromosome C05"/>
</dbReference>
<dbReference type="EMBL" id="HG994369">
    <property type="protein sequence ID" value="CAF1935415.1"/>
    <property type="molecule type" value="Genomic_DNA"/>
</dbReference>
<organism evidence="2">
    <name type="scientific">Brassica napus</name>
    <name type="common">Rape</name>
    <dbReference type="NCBI Taxonomy" id="3708"/>
    <lineage>
        <taxon>Eukaryota</taxon>
        <taxon>Viridiplantae</taxon>
        <taxon>Streptophyta</taxon>
        <taxon>Embryophyta</taxon>
        <taxon>Tracheophyta</taxon>
        <taxon>Spermatophyta</taxon>
        <taxon>Magnoliopsida</taxon>
        <taxon>eudicotyledons</taxon>
        <taxon>Gunneridae</taxon>
        <taxon>Pentapetalae</taxon>
        <taxon>rosids</taxon>
        <taxon>malvids</taxon>
        <taxon>Brassicales</taxon>
        <taxon>Brassicaceae</taxon>
        <taxon>Brassiceae</taxon>
        <taxon>Brassica</taxon>
    </lineage>
</organism>
<feature type="region of interest" description="Disordered" evidence="1">
    <location>
        <begin position="26"/>
        <end position="58"/>
    </location>
</feature>
<name>A0A816LVI0_BRANA</name>
<protein>
    <submittedName>
        <fullName evidence="2">(rape) hypothetical protein</fullName>
    </submittedName>
</protein>
<feature type="compositionally biased region" description="Basic and acidic residues" evidence="1">
    <location>
        <begin position="31"/>
        <end position="42"/>
    </location>
</feature>
<reference evidence="2" key="1">
    <citation type="submission" date="2021-01" db="EMBL/GenBank/DDBJ databases">
        <authorList>
            <consortium name="Genoscope - CEA"/>
            <person name="William W."/>
        </authorList>
    </citation>
    <scope>NUCLEOTIDE SEQUENCE</scope>
</reference>
<accession>A0A816LVI0</accession>
<evidence type="ECO:0000313" key="2">
    <source>
        <dbReference type="EMBL" id="CAF1935415.1"/>
    </source>
</evidence>
<feature type="region of interest" description="Disordered" evidence="1">
    <location>
        <begin position="73"/>
        <end position="105"/>
    </location>
</feature>
<gene>
    <name evidence="2" type="ORF">DARMORV10_C05P56700.1</name>
</gene>
<dbReference type="AlphaFoldDB" id="A0A816LVI0"/>
<proteinExistence type="predicted"/>
<evidence type="ECO:0000256" key="1">
    <source>
        <dbReference type="SAM" id="MobiDB-lite"/>
    </source>
</evidence>